<evidence type="ECO:0000313" key="2">
    <source>
        <dbReference type="EMBL" id="HJE52442.1"/>
    </source>
</evidence>
<dbReference type="SUPFAM" id="SSF56112">
    <property type="entry name" value="Protein kinase-like (PK-like)"/>
    <property type="match status" value="1"/>
</dbReference>
<dbReference type="Proteomes" id="UP000712713">
    <property type="component" value="Unassembled WGS sequence"/>
</dbReference>
<gene>
    <name evidence="2" type="ORF">K8V15_10805</name>
</gene>
<name>A0A921EQ16_9ACTN</name>
<comment type="caution">
    <text evidence="2">The sequence shown here is derived from an EMBL/GenBank/DDBJ whole genome shotgun (WGS) entry which is preliminary data.</text>
</comment>
<dbReference type="AlphaFoldDB" id="A0A921EQ16"/>
<dbReference type="Gene3D" id="3.90.1200.10">
    <property type="match status" value="1"/>
</dbReference>
<reference evidence="2" key="1">
    <citation type="journal article" date="2021" name="PeerJ">
        <title>Extensive microbial diversity within the chicken gut microbiome revealed by metagenomics and culture.</title>
        <authorList>
            <person name="Gilroy R."/>
            <person name="Ravi A."/>
            <person name="Getino M."/>
            <person name="Pursley I."/>
            <person name="Horton D.L."/>
            <person name="Alikhan N.F."/>
            <person name="Baker D."/>
            <person name="Gharbi K."/>
            <person name="Hall N."/>
            <person name="Watson M."/>
            <person name="Adriaenssens E.M."/>
            <person name="Foster-Nyarko E."/>
            <person name="Jarju S."/>
            <person name="Secka A."/>
            <person name="Antonio M."/>
            <person name="Oren A."/>
            <person name="Chaudhuri R.R."/>
            <person name="La Ragione R."/>
            <person name="Hildebrand F."/>
            <person name="Pallen M.J."/>
        </authorList>
    </citation>
    <scope>NUCLEOTIDE SEQUENCE</scope>
    <source>
        <strain evidence="2">ChiGjej3B3-7470</strain>
    </source>
</reference>
<evidence type="ECO:0000313" key="3">
    <source>
        <dbReference type="Proteomes" id="UP000712713"/>
    </source>
</evidence>
<evidence type="ECO:0000259" key="1">
    <source>
        <dbReference type="Pfam" id="PF01636"/>
    </source>
</evidence>
<organism evidence="2 3">
    <name type="scientific">Tessaracoccus flavescens</name>
    <dbReference type="NCBI Taxonomy" id="399497"/>
    <lineage>
        <taxon>Bacteria</taxon>
        <taxon>Bacillati</taxon>
        <taxon>Actinomycetota</taxon>
        <taxon>Actinomycetes</taxon>
        <taxon>Propionibacteriales</taxon>
        <taxon>Propionibacteriaceae</taxon>
        <taxon>Tessaracoccus</taxon>
    </lineage>
</organism>
<reference evidence="2" key="2">
    <citation type="submission" date="2021-09" db="EMBL/GenBank/DDBJ databases">
        <authorList>
            <person name="Gilroy R."/>
        </authorList>
    </citation>
    <scope>NUCLEOTIDE SEQUENCE</scope>
    <source>
        <strain evidence="2">ChiGjej3B3-7470</strain>
    </source>
</reference>
<dbReference type="EMBL" id="DYZF01000275">
    <property type="protein sequence ID" value="HJE52442.1"/>
    <property type="molecule type" value="Genomic_DNA"/>
</dbReference>
<proteinExistence type="predicted"/>
<dbReference type="Pfam" id="PF01636">
    <property type="entry name" value="APH"/>
    <property type="match status" value="1"/>
</dbReference>
<protein>
    <submittedName>
        <fullName evidence="2">Aminoglycoside phosphotransferase family protein</fullName>
    </submittedName>
</protein>
<feature type="domain" description="Aminoglycoside phosphotransferase" evidence="1">
    <location>
        <begin position="128"/>
        <end position="336"/>
    </location>
</feature>
<accession>A0A921EQ16</accession>
<dbReference type="InterPro" id="IPR002575">
    <property type="entry name" value="Aminoglycoside_PTrfase"/>
</dbReference>
<dbReference type="InterPro" id="IPR011009">
    <property type="entry name" value="Kinase-like_dom_sf"/>
</dbReference>
<sequence>MNRVLQQLIDALLDPTILAELTGRPVVADRLRIKPGTSVVIGLRDQASGRVDGWARILWPAVQDKASKAVERAERRGQRIHVRAIHAGLLLQAGEVSADPQLAAVIRQALKESLVEVGDQVLRYNPLRRFVLRRGATTVRLSATPDEVALPLDWALTEAGVPVPGRLDTGSRPQVAVQAFVGDTDLEATPSAPATRAVGEALARLHTVELAPSLADALAAEPDLADVGAAHVALLGHLDDGLAERMGQVAAATASRWAEVRSQSFGGSALVHGDASPDQMLLDTTTGRTWITDFDRACLAAPAVDLGSYLAATTEPLGRELLDGYASAGGAVPGERELTAARARALLLSAVDPVRRANPEWRDLIEIRLDEIEEALK</sequence>